<comment type="similarity">
    <text evidence="1">Belongs to the peptidase A1 family.</text>
</comment>
<feature type="chain" id="PRO_5044868290" description="Peptidase A1 domain-containing protein" evidence="4">
    <location>
        <begin position="23"/>
        <end position="437"/>
    </location>
</feature>
<sequence length="437" mass="47997">MDTKLMTTFAIITLAITGHTRAFSNSSAGFSLPLFTKHSPDRTIRRGADGFLYLQQSLISASEASAATAATILLQNGQHATEVHFGTGNGRRKLLLELDATAPLTWIQCKPCNPVATQTGPIFDGELSPTFQHVDSSVCRPPFIPDPAIRRCLFRLKGHNGLEIKGLLSVDEYTREDGHVFPKFFFGCTHETYNFHNLNTFAGILAYKRFATQAAAHGMARSSYCLFRETSRQGFLRFGAEADIPHKPRYQTTEILPANDDGDTHESEYEYHVSLASVSVGERRLAGVLPETFARRESGEGGCIIDLGTPLTVLVEEAYRVVEEAVWSELARHGVARVVQPGYGLCVRATETVKGRLPSMSLHFAGEDATLVISPKQLFLMVDDERAGQVACLAMVPGRRTVIGALQQVDTRFVFDLKDNKLSFAPESCIQDTVPVA</sequence>
<feature type="signal peptide" evidence="4">
    <location>
        <begin position="1"/>
        <end position="22"/>
    </location>
</feature>
<evidence type="ECO:0000256" key="3">
    <source>
        <dbReference type="ARBA" id="ARBA00022801"/>
    </source>
</evidence>
<evidence type="ECO:0000256" key="2">
    <source>
        <dbReference type="ARBA" id="ARBA00022670"/>
    </source>
</evidence>
<dbReference type="InterPro" id="IPR051708">
    <property type="entry name" value="Plant_Aspart_Prot_A1"/>
</dbReference>
<dbReference type="Pfam" id="PF14543">
    <property type="entry name" value="TAXi_N"/>
    <property type="match status" value="1"/>
</dbReference>
<dbReference type="Proteomes" id="UP001497457">
    <property type="component" value="Chromosome 24b"/>
</dbReference>
<keyword evidence="3" id="KW-0378">Hydrolase</keyword>
<dbReference type="AlphaFoldDB" id="A0ABC9B4J5"/>
<dbReference type="InterPro" id="IPR032861">
    <property type="entry name" value="TAXi_N"/>
</dbReference>
<reference evidence="7" key="1">
    <citation type="submission" date="2024-06" db="EMBL/GenBank/DDBJ databases">
        <authorList>
            <person name="Ryan C."/>
        </authorList>
    </citation>
    <scope>NUCLEOTIDE SEQUENCE [LARGE SCALE GENOMIC DNA]</scope>
</reference>
<dbReference type="InterPro" id="IPR021109">
    <property type="entry name" value="Peptidase_aspartic_dom_sf"/>
</dbReference>
<dbReference type="GO" id="GO:0008233">
    <property type="term" value="F:peptidase activity"/>
    <property type="evidence" value="ECO:0007669"/>
    <property type="project" value="UniProtKB-KW"/>
</dbReference>
<dbReference type="EMBL" id="OZ075134">
    <property type="protein sequence ID" value="CAL4992824.1"/>
    <property type="molecule type" value="Genomic_DNA"/>
</dbReference>
<dbReference type="Pfam" id="PF14541">
    <property type="entry name" value="TAXi_C"/>
    <property type="match status" value="1"/>
</dbReference>
<dbReference type="InterPro" id="IPR033121">
    <property type="entry name" value="PEPTIDASE_A1"/>
</dbReference>
<protein>
    <recommendedName>
        <fullName evidence="5">Peptidase A1 domain-containing protein</fullName>
    </recommendedName>
</protein>
<accession>A0ABC9B4J5</accession>
<proteinExistence type="inferred from homology"/>
<dbReference type="PROSITE" id="PS51767">
    <property type="entry name" value="PEPTIDASE_A1"/>
    <property type="match status" value="1"/>
</dbReference>
<organism evidence="6 7">
    <name type="scientific">Urochloa decumbens</name>
    <dbReference type="NCBI Taxonomy" id="240449"/>
    <lineage>
        <taxon>Eukaryota</taxon>
        <taxon>Viridiplantae</taxon>
        <taxon>Streptophyta</taxon>
        <taxon>Embryophyta</taxon>
        <taxon>Tracheophyta</taxon>
        <taxon>Spermatophyta</taxon>
        <taxon>Magnoliopsida</taxon>
        <taxon>Liliopsida</taxon>
        <taxon>Poales</taxon>
        <taxon>Poaceae</taxon>
        <taxon>PACMAD clade</taxon>
        <taxon>Panicoideae</taxon>
        <taxon>Panicodae</taxon>
        <taxon>Paniceae</taxon>
        <taxon>Melinidinae</taxon>
        <taxon>Urochloa</taxon>
    </lineage>
</organism>
<dbReference type="SUPFAM" id="SSF50630">
    <property type="entry name" value="Acid proteases"/>
    <property type="match status" value="1"/>
</dbReference>
<keyword evidence="4" id="KW-0732">Signal</keyword>
<evidence type="ECO:0000256" key="4">
    <source>
        <dbReference type="SAM" id="SignalP"/>
    </source>
</evidence>
<reference evidence="6 7" key="2">
    <citation type="submission" date="2024-10" db="EMBL/GenBank/DDBJ databases">
        <authorList>
            <person name="Ryan C."/>
        </authorList>
    </citation>
    <scope>NUCLEOTIDE SEQUENCE [LARGE SCALE GENOMIC DNA]</scope>
</reference>
<name>A0ABC9B4J5_9POAL</name>
<feature type="domain" description="Peptidase A1" evidence="5">
    <location>
        <begin position="79"/>
        <end position="425"/>
    </location>
</feature>
<dbReference type="PANTHER" id="PTHR47967">
    <property type="entry name" value="OS07G0603500 PROTEIN-RELATED"/>
    <property type="match status" value="1"/>
</dbReference>
<evidence type="ECO:0000256" key="1">
    <source>
        <dbReference type="ARBA" id="ARBA00007447"/>
    </source>
</evidence>
<gene>
    <name evidence="6" type="ORF">URODEC1_LOCUS61292</name>
</gene>
<evidence type="ECO:0000313" key="6">
    <source>
        <dbReference type="EMBL" id="CAL4992824.1"/>
    </source>
</evidence>
<dbReference type="Gene3D" id="2.40.70.10">
    <property type="entry name" value="Acid Proteases"/>
    <property type="match status" value="2"/>
</dbReference>
<keyword evidence="7" id="KW-1185">Reference proteome</keyword>
<evidence type="ECO:0000259" key="5">
    <source>
        <dbReference type="PROSITE" id="PS51767"/>
    </source>
</evidence>
<dbReference type="PANTHER" id="PTHR47967:SF117">
    <property type="entry name" value="PEPTIDASE A1 DOMAIN-CONTAINING PROTEIN"/>
    <property type="match status" value="1"/>
</dbReference>
<dbReference type="GO" id="GO:0006508">
    <property type="term" value="P:proteolysis"/>
    <property type="evidence" value="ECO:0007669"/>
    <property type="project" value="UniProtKB-KW"/>
</dbReference>
<evidence type="ECO:0000313" key="7">
    <source>
        <dbReference type="Proteomes" id="UP001497457"/>
    </source>
</evidence>
<keyword evidence="2" id="KW-0645">Protease</keyword>
<dbReference type="InterPro" id="IPR032799">
    <property type="entry name" value="TAXi_C"/>
</dbReference>